<evidence type="ECO:0000256" key="6">
    <source>
        <dbReference type="ARBA" id="ARBA00023146"/>
    </source>
</evidence>
<evidence type="ECO:0000259" key="8">
    <source>
        <dbReference type="PROSITE" id="PS51447"/>
    </source>
</evidence>
<evidence type="ECO:0000256" key="1">
    <source>
        <dbReference type="ARBA" id="ARBA00008226"/>
    </source>
</evidence>
<dbReference type="GO" id="GO:0000049">
    <property type="term" value="F:tRNA binding"/>
    <property type="evidence" value="ECO:0007669"/>
    <property type="project" value="InterPro"/>
</dbReference>
<dbReference type="Proteomes" id="UP000475214">
    <property type="component" value="Unassembled WGS sequence"/>
</dbReference>
<dbReference type="Gene3D" id="3.30.70.380">
    <property type="entry name" value="Ferrodoxin-fold anticodon-binding domain"/>
    <property type="match status" value="1"/>
</dbReference>
<dbReference type="Pfam" id="PF01409">
    <property type="entry name" value="tRNA-synt_2d"/>
    <property type="match status" value="1"/>
</dbReference>
<organism evidence="9 10">
    <name type="scientific">Phytoactinopolyspora halotolerans</name>
    <dbReference type="NCBI Taxonomy" id="1981512"/>
    <lineage>
        <taxon>Bacteria</taxon>
        <taxon>Bacillati</taxon>
        <taxon>Actinomycetota</taxon>
        <taxon>Actinomycetes</taxon>
        <taxon>Jiangellales</taxon>
        <taxon>Jiangellaceae</taxon>
        <taxon>Phytoactinopolyspora</taxon>
    </lineage>
</organism>
<feature type="compositionally biased region" description="Low complexity" evidence="7">
    <location>
        <begin position="145"/>
        <end position="155"/>
    </location>
</feature>
<keyword evidence="3" id="KW-0547">Nucleotide-binding</keyword>
<proteinExistence type="inferred from homology"/>
<keyword evidence="5" id="KW-0648">Protein biosynthesis</keyword>
<comment type="caution">
    <text evidence="9">The sequence shown here is derived from an EMBL/GenBank/DDBJ whole genome shotgun (WGS) entry which is preliminary data.</text>
</comment>
<feature type="domain" description="FDX-ACB" evidence="8">
    <location>
        <begin position="324"/>
        <end position="429"/>
    </location>
</feature>
<dbReference type="GO" id="GO:0043039">
    <property type="term" value="P:tRNA aminoacylation"/>
    <property type="evidence" value="ECO:0007669"/>
    <property type="project" value="InterPro"/>
</dbReference>
<keyword evidence="6" id="KW-0030">Aminoacyl-tRNA synthetase</keyword>
<dbReference type="InterPro" id="IPR045864">
    <property type="entry name" value="aa-tRNA-synth_II/BPL/LPL"/>
</dbReference>
<feature type="region of interest" description="Disordered" evidence="7">
    <location>
        <begin position="1"/>
        <end position="32"/>
    </location>
</feature>
<evidence type="ECO:0000313" key="9">
    <source>
        <dbReference type="EMBL" id="NEE01674.1"/>
    </source>
</evidence>
<dbReference type="InterPro" id="IPR036690">
    <property type="entry name" value="Fdx_antiC-bd_sf"/>
</dbReference>
<keyword evidence="2" id="KW-0436">Ligase</keyword>
<dbReference type="AlphaFoldDB" id="A0A6L9SAM8"/>
<name>A0A6L9SAM8_9ACTN</name>
<dbReference type="Gene3D" id="3.30.930.10">
    <property type="entry name" value="Bira Bifunctional Protein, Domain 2"/>
    <property type="match status" value="1"/>
</dbReference>
<reference evidence="9 10" key="1">
    <citation type="submission" date="2020-02" db="EMBL/GenBank/DDBJ databases">
        <authorList>
            <person name="Li X.-J."/>
            <person name="Han X.-M."/>
        </authorList>
    </citation>
    <scope>NUCLEOTIDE SEQUENCE [LARGE SCALE GENOMIC DNA]</scope>
    <source>
        <strain evidence="9 10">CCTCC AB 2017055</strain>
    </source>
</reference>
<dbReference type="GO" id="GO:0006412">
    <property type="term" value="P:translation"/>
    <property type="evidence" value="ECO:0007669"/>
    <property type="project" value="UniProtKB-KW"/>
</dbReference>
<feature type="region of interest" description="Disordered" evidence="7">
    <location>
        <begin position="145"/>
        <end position="164"/>
    </location>
</feature>
<evidence type="ECO:0000256" key="4">
    <source>
        <dbReference type="ARBA" id="ARBA00022840"/>
    </source>
</evidence>
<dbReference type="PROSITE" id="PS51447">
    <property type="entry name" value="FDX_ACB"/>
    <property type="match status" value="1"/>
</dbReference>
<dbReference type="SUPFAM" id="SSF55681">
    <property type="entry name" value="Class II aaRS and biotin synthetases"/>
    <property type="match status" value="1"/>
</dbReference>
<dbReference type="GO" id="GO:0004812">
    <property type="term" value="F:aminoacyl-tRNA ligase activity"/>
    <property type="evidence" value="ECO:0007669"/>
    <property type="project" value="UniProtKB-KW"/>
</dbReference>
<evidence type="ECO:0000256" key="7">
    <source>
        <dbReference type="SAM" id="MobiDB-lite"/>
    </source>
</evidence>
<evidence type="ECO:0000256" key="3">
    <source>
        <dbReference type="ARBA" id="ARBA00022741"/>
    </source>
</evidence>
<dbReference type="GO" id="GO:0005524">
    <property type="term" value="F:ATP binding"/>
    <property type="evidence" value="ECO:0007669"/>
    <property type="project" value="UniProtKB-KW"/>
</dbReference>
<protein>
    <recommendedName>
        <fullName evidence="8">FDX-ACB domain-containing protein</fullName>
    </recommendedName>
</protein>
<keyword evidence="4" id="KW-0067">ATP-binding</keyword>
<sequence>MSACPAHAGLSSPAPSPATPSSAASSPAARNVARVPAAPRPLPLPALLNALSMRDLTDPAEGPHAIQVLIDDAADALARLWHTAVRIERSRPIVSLEDNYDRLGYAPDAVARDARYTRYVSDTTMLRSHTSAGIPPALRRLAAAQRATAAGTQRDTAAETSRGRAGRGEQLLLVLPGICHRRDSIDRIHTGTPHQLDLWLLRRGGRRLDHDDLHDMVTALVDALLPGTHWRWTTATHPYTVGGRQVDAIRGAEPVEIAECGLAAPAVIASAGLDPAEWSGLALGMGLDRMLMLRKGIPDIRLLRSADPRIGEQMLDLVPYREVSDLPPARRDISIAIDAGVDDEVLGDRVRDALGDDADLVEEVTVLSTTPYEKLPGTARQRLGIRPGQVNLLVRLVLRPVDRTMTSDDANDLRDRIYAALHEGDPSAT</sequence>
<comment type="similarity">
    <text evidence="1">Belongs to the class-II aminoacyl-tRNA synthetase family.</text>
</comment>
<dbReference type="SUPFAM" id="SSF54991">
    <property type="entry name" value="Anticodon-binding domain of PheRS"/>
    <property type="match status" value="1"/>
</dbReference>
<evidence type="ECO:0000256" key="5">
    <source>
        <dbReference type="ARBA" id="ARBA00022917"/>
    </source>
</evidence>
<evidence type="ECO:0000313" key="10">
    <source>
        <dbReference type="Proteomes" id="UP000475214"/>
    </source>
</evidence>
<keyword evidence="10" id="KW-1185">Reference proteome</keyword>
<evidence type="ECO:0000256" key="2">
    <source>
        <dbReference type="ARBA" id="ARBA00022598"/>
    </source>
</evidence>
<accession>A0A6L9SAM8</accession>
<dbReference type="InterPro" id="IPR002319">
    <property type="entry name" value="Phenylalanyl-tRNA_Synthase"/>
</dbReference>
<dbReference type="EMBL" id="JAAGOA010000010">
    <property type="protein sequence ID" value="NEE01674.1"/>
    <property type="molecule type" value="Genomic_DNA"/>
</dbReference>
<dbReference type="SMART" id="SM00896">
    <property type="entry name" value="FDX-ACB"/>
    <property type="match status" value="1"/>
</dbReference>
<dbReference type="InterPro" id="IPR005121">
    <property type="entry name" value="Fdx_antiC-bd"/>
</dbReference>
<gene>
    <name evidence="9" type="ORF">G1H10_15985</name>
</gene>